<accession>A0AA40AJH1</accession>
<dbReference type="Proteomes" id="UP001172101">
    <property type="component" value="Unassembled WGS sequence"/>
</dbReference>
<evidence type="ECO:0000313" key="2">
    <source>
        <dbReference type="Proteomes" id="UP001172101"/>
    </source>
</evidence>
<dbReference type="GeneID" id="85323085"/>
<dbReference type="EMBL" id="JAUIRO010000004">
    <property type="protein sequence ID" value="KAK0716905.1"/>
    <property type="molecule type" value="Genomic_DNA"/>
</dbReference>
<keyword evidence="2" id="KW-1185">Reference proteome</keyword>
<dbReference type="AlphaFoldDB" id="A0AA40AJH1"/>
<dbReference type="RefSeq" id="XP_060295698.1">
    <property type="nucleotide sequence ID" value="XM_060439815.1"/>
</dbReference>
<proteinExistence type="predicted"/>
<sequence length="158" mass="16947">MGGPHVEIFTGLKTAKSRCFKPSTSSLIVTAYAYSTLYMAPEWFRGVQPTQTPKANVWLLFVTIVLTMESKGHMTPSLEPGPTFPEPTAEPQLFAAAPCSSAPQAFVAATAAPSRTANQRATPIQGRNANMPLRLSQLLNHAADAARTEAQMVTKSAK</sequence>
<evidence type="ECO:0000313" key="1">
    <source>
        <dbReference type="EMBL" id="KAK0716905.1"/>
    </source>
</evidence>
<reference evidence="1" key="1">
    <citation type="submission" date="2023-06" db="EMBL/GenBank/DDBJ databases">
        <title>Genome-scale phylogeny and comparative genomics of the fungal order Sordariales.</title>
        <authorList>
            <consortium name="Lawrence Berkeley National Laboratory"/>
            <person name="Hensen N."/>
            <person name="Bonometti L."/>
            <person name="Westerberg I."/>
            <person name="Brannstrom I.O."/>
            <person name="Guillou S."/>
            <person name="Cros-Aarteil S."/>
            <person name="Calhoun S."/>
            <person name="Haridas S."/>
            <person name="Kuo A."/>
            <person name="Mondo S."/>
            <person name="Pangilinan J."/>
            <person name="Riley R."/>
            <person name="LaButti K."/>
            <person name="Andreopoulos B."/>
            <person name="Lipzen A."/>
            <person name="Chen C."/>
            <person name="Yanf M."/>
            <person name="Daum C."/>
            <person name="Ng V."/>
            <person name="Clum A."/>
            <person name="Steindorff A."/>
            <person name="Ohm R."/>
            <person name="Martin F."/>
            <person name="Silar P."/>
            <person name="Natvig D."/>
            <person name="Lalanne C."/>
            <person name="Gautier V."/>
            <person name="Ament-velasquez S.L."/>
            <person name="Kruys A."/>
            <person name="Hutchinson M.I."/>
            <person name="Powell A.J."/>
            <person name="Barry K."/>
            <person name="Miller A.N."/>
            <person name="Grigoriev I.V."/>
            <person name="Debuchy R."/>
            <person name="Gladieux P."/>
            <person name="Thoren M.H."/>
            <person name="Johannesson H."/>
        </authorList>
    </citation>
    <scope>NUCLEOTIDE SEQUENCE</scope>
    <source>
        <strain evidence="1">SMH2392-1A</strain>
    </source>
</reference>
<protein>
    <submittedName>
        <fullName evidence="1">Uncharacterized protein</fullName>
    </submittedName>
</protein>
<gene>
    <name evidence="1" type="ORF">B0T26DRAFT_675313</name>
</gene>
<organism evidence="1 2">
    <name type="scientific">Lasiosphaeria miniovina</name>
    <dbReference type="NCBI Taxonomy" id="1954250"/>
    <lineage>
        <taxon>Eukaryota</taxon>
        <taxon>Fungi</taxon>
        <taxon>Dikarya</taxon>
        <taxon>Ascomycota</taxon>
        <taxon>Pezizomycotina</taxon>
        <taxon>Sordariomycetes</taxon>
        <taxon>Sordariomycetidae</taxon>
        <taxon>Sordariales</taxon>
        <taxon>Lasiosphaeriaceae</taxon>
        <taxon>Lasiosphaeria</taxon>
    </lineage>
</organism>
<name>A0AA40AJH1_9PEZI</name>
<comment type="caution">
    <text evidence="1">The sequence shown here is derived from an EMBL/GenBank/DDBJ whole genome shotgun (WGS) entry which is preliminary data.</text>
</comment>